<comment type="caution">
    <text evidence="9">The sequence shown here is derived from an EMBL/GenBank/DDBJ whole genome shotgun (WGS) entry which is preliminary data.</text>
</comment>
<evidence type="ECO:0000259" key="7">
    <source>
        <dbReference type="Pfam" id="PF04542"/>
    </source>
</evidence>
<evidence type="ECO:0000256" key="3">
    <source>
        <dbReference type="ARBA" id="ARBA00023082"/>
    </source>
</evidence>
<dbReference type="InterPro" id="IPR013325">
    <property type="entry name" value="RNA_pol_sigma_r2"/>
</dbReference>
<dbReference type="AlphaFoldDB" id="W4VDN6"/>
<evidence type="ECO:0000256" key="5">
    <source>
        <dbReference type="ARBA" id="ARBA00023163"/>
    </source>
</evidence>
<gene>
    <name evidence="9" type="ORF">JCM21714_275</name>
</gene>
<dbReference type="Pfam" id="PF04542">
    <property type="entry name" value="Sigma70_r2"/>
    <property type="match status" value="1"/>
</dbReference>
<proteinExistence type="inferred from homology"/>
<dbReference type="Pfam" id="PF08281">
    <property type="entry name" value="Sigma70_r4_2"/>
    <property type="match status" value="1"/>
</dbReference>
<name>W4VDN6_9BACI</name>
<dbReference type="Gene3D" id="1.10.1740.10">
    <property type="match status" value="1"/>
</dbReference>
<dbReference type="InterPro" id="IPR013249">
    <property type="entry name" value="RNA_pol_sigma70_r4_t2"/>
</dbReference>
<sequence length="181" mass="21956">MKTTFEHFYDKYHQDLFQFIFYMVKDKEQTEDIVQDVYIKVLKSYESFKGESTEKTWLFSIARHETFDYFRKLKRKRNRFLEFFNWGGEEGEQLKSTLAEPEQSVLLNDQMKHIYHCMEHCSIDQKQILILRYIQEFTIQESAEILGWSISKVKTTQHRALKILQQCVQSTKREEDDDDKP</sequence>
<dbReference type="InterPro" id="IPR000838">
    <property type="entry name" value="RNA_pol_sigma70_ECF_CS"/>
</dbReference>
<keyword evidence="3 6" id="KW-0731">Sigma factor</keyword>
<evidence type="ECO:0000313" key="9">
    <source>
        <dbReference type="EMBL" id="GAE91327.1"/>
    </source>
</evidence>
<dbReference type="GO" id="GO:0006950">
    <property type="term" value="P:response to stress"/>
    <property type="evidence" value="ECO:0007669"/>
    <property type="project" value="UniProtKB-ARBA"/>
</dbReference>
<dbReference type="Proteomes" id="UP000019102">
    <property type="component" value="Unassembled WGS sequence"/>
</dbReference>
<dbReference type="GO" id="GO:0016987">
    <property type="term" value="F:sigma factor activity"/>
    <property type="evidence" value="ECO:0007669"/>
    <property type="project" value="UniProtKB-KW"/>
</dbReference>
<dbReference type="Gene3D" id="1.10.10.10">
    <property type="entry name" value="Winged helix-like DNA-binding domain superfamily/Winged helix DNA-binding domain"/>
    <property type="match status" value="1"/>
</dbReference>
<feature type="domain" description="RNA polymerase sigma-70 region 2" evidence="7">
    <location>
        <begin position="8"/>
        <end position="75"/>
    </location>
</feature>
<dbReference type="OrthoDB" id="9794508at2"/>
<evidence type="ECO:0000313" key="10">
    <source>
        <dbReference type="Proteomes" id="UP000019102"/>
    </source>
</evidence>
<evidence type="ECO:0000256" key="4">
    <source>
        <dbReference type="ARBA" id="ARBA00023125"/>
    </source>
</evidence>
<dbReference type="EMBL" id="BAVS01000001">
    <property type="protein sequence ID" value="GAE91327.1"/>
    <property type="molecule type" value="Genomic_DNA"/>
</dbReference>
<dbReference type="GO" id="GO:0003677">
    <property type="term" value="F:DNA binding"/>
    <property type="evidence" value="ECO:0007669"/>
    <property type="project" value="UniProtKB-KW"/>
</dbReference>
<protein>
    <recommendedName>
        <fullName evidence="6">RNA polymerase sigma factor</fullName>
    </recommendedName>
</protein>
<dbReference type="SUPFAM" id="SSF88946">
    <property type="entry name" value="Sigma2 domain of RNA polymerase sigma factors"/>
    <property type="match status" value="1"/>
</dbReference>
<comment type="similarity">
    <text evidence="1 6">Belongs to the sigma-70 factor family. ECF subfamily.</text>
</comment>
<keyword evidence="2 6" id="KW-0805">Transcription regulation</keyword>
<keyword evidence="4 6" id="KW-0238">DNA-binding</keyword>
<dbReference type="InterPro" id="IPR007627">
    <property type="entry name" value="RNA_pol_sigma70_r2"/>
</dbReference>
<dbReference type="RefSeq" id="WP_035721015.1">
    <property type="nucleotide sequence ID" value="NZ_BAVS01000001.1"/>
</dbReference>
<keyword evidence="5 6" id="KW-0804">Transcription</keyword>
<dbReference type="CDD" id="cd06171">
    <property type="entry name" value="Sigma70_r4"/>
    <property type="match status" value="1"/>
</dbReference>
<feature type="domain" description="RNA polymerase sigma factor 70 region 4 type 2" evidence="8">
    <location>
        <begin position="114"/>
        <end position="163"/>
    </location>
</feature>
<dbReference type="GO" id="GO:0006352">
    <property type="term" value="P:DNA-templated transcription initiation"/>
    <property type="evidence" value="ECO:0007669"/>
    <property type="project" value="InterPro"/>
</dbReference>
<keyword evidence="10" id="KW-1185">Reference proteome</keyword>
<accession>W4VDN6</accession>
<dbReference type="eggNOG" id="COG1595">
    <property type="taxonomic scope" value="Bacteria"/>
</dbReference>
<dbReference type="InterPro" id="IPR014284">
    <property type="entry name" value="RNA_pol_sigma-70_dom"/>
</dbReference>
<dbReference type="STRING" id="1298598.JCM21714_275"/>
<evidence type="ECO:0000256" key="2">
    <source>
        <dbReference type="ARBA" id="ARBA00023015"/>
    </source>
</evidence>
<reference evidence="9 10" key="1">
    <citation type="journal article" date="2014" name="Genome Announc.">
        <title>Draft Genome Sequence of the Boron-Tolerant and Moderately Halotolerant Bacterium Gracilibacillus boraciitolerans JCM 21714T.</title>
        <authorList>
            <person name="Ahmed I."/>
            <person name="Oshima K."/>
            <person name="Suda W."/>
            <person name="Kitamura K."/>
            <person name="Iida T."/>
            <person name="Ohmori Y."/>
            <person name="Fujiwara T."/>
            <person name="Hattori M."/>
            <person name="Ohkuma M."/>
        </authorList>
    </citation>
    <scope>NUCLEOTIDE SEQUENCE [LARGE SCALE GENOMIC DNA]</scope>
    <source>
        <strain evidence="9 10">JCM 21714</strain>
    </source>
</reference>
<evidence type="ECO:0000256" key="1">
    <source>
        <dbReference type="ARBA" id="ARBA00010641"/>
    </source>
</evidence>
<dbReference type="PANTHER" id="PTHR43133:SF60">
    <property type="entry name" value="RNA POLYMERASE SIGMA FACTOR SIGV"/>
    <property type="match status" value="1"/>
</dbReference>
<dbReference type="InterPro" id="IPR036388">
    <property type="entry name" value="WH-like_DNA-bd_sf"/>
</dbReference>
<dbReference type="InterPro" id="IPR039425">
    <property type="entry name" value="RNA_pol_sigma-70-like"/>
</dbReference>
<dbReference type="SUPFAM" id="SSF88659">
    <property type="entry name" value="Sigma3 and sigma4 domains of RNA polymerase sigma factors"/>
    <property type="match status" value="1"/>
</dbReference>
<dbReference type="PANTHER" id="PTHR43133">
    <property type="entry name" value="RNA POLYMERASE ECF-TYPE SIGMA FACTO"/>
    <property type="match status" value="1"/>
</dbReference>
<evidence type="ECO:0000259" key="8">
    <source>
        <dbReference type="Pfam" id="PF08281"/>
    </source>
</evidence>
<dbReference type="PROSITE" id="PS01063">
    <property type="entry name" value="SIGMA70_ECF"/>
    <property type="match status" value="1"/>
</dbReference>
<organism evidence="9 10">
    <name type="scientific">Gracilibacillus boraciitolerans JCM 21714</name>
    <dbReference type="NCBI Taxonomy" id="1298598"/>
    <lineage>
        <taxon>Bacteria</taxon>
        <taxon>Bacillati</taxon>
        <taxon>Bacillota</taxon>
        <taxon>Bacilli</taxon>
        <taxon>Bacillales</taxon>
        <taxon>Bacillaceae</taxon>
        <taxon>Gracilibacillus</taxon>
    </lineage>
</organism>
<evidence type="ECO:0000256" key="6">
    <source>
        <dbReference type="RuleBase" id="RU000716"/>
    </source>
</evidence>
<dbReference type="NCBIfam" id="TIGR02937">
    <property type="entry name" value="sigma70-ECF"/>
    <property type="match status" value="1"/>
</dbReference>
<dbReference type="InterPro" id="IPR013324">
    <property type="entry name" value="RNA_pol_sigma_r3/r4-like"/>
</dbReference>